<dbReference type="PATRIC" id="fig|345073.21.peg.1764"/>
<dbReference type="Pfam" id="PF16549">
    <property type="entry name" value="T2SSS_2"/>
    <property type="match status" value="1"/>
</dbReference>
<name>A0A0H3ALB3_VIBC3</name>
<dbReference type="Gene3D" id="3.30.300.250">
    <property type="match status" value="1"/>
</dbReference>
<accession>A0A0H3ALB3</accession>
<dbReference type="OrthoDB" id="5891336at2"/>
<evidence type="ECO:0000313" key="1">
    <source>
        <dbReference type="EMBL" id="ABQ21348.1"/>
    </source>
</evidence>
<dbReference type="eggNOG" id="ENOG5031SMA">
    <property type="taxonomic scope" value="Bacteria"/>
</dbReference>
<dbReference type="EMBL" id="CP000627">
    <property type="protein sequence ID" value="ABQ21348.1"/>
    <property type="molecule type" value="Genomic_DNA"/>
</dbReference>
<proteinExistence type="predicted"/>
<dbReference type="AlphaFoldDB" id="A0A0H3ALB3"/>
<protein>
    <submittedName>
        <fullName evidence="1">Uncharacterized protein</fullName>
    </submittedName>
</protein>
<gene>
    <name evidence="1" type="ordered locus">VC0395_A1307</name>
</gene>
<organism evidence="1 2">
    <name type="scientific">Vibrio cholerae serotype O1 (strain ATCC 39541 / Classical Ogawa 395 / O395)</name>
    <dbReference type="NCBI Taxonomy" id="345073"/>
    <lineage>
        <taxon>Bacteria</taxon>
        <taxon>Pseudomonadati</taxon>
        <taxon>Pseudomonadota</taxon>
        <taxon>Gammaproteobacteria</taxon>
        <taxon>Vibrionales</taxon>
        <taxon>Vibrionaceae</taxon>
        <taxon>Vibrio</taxon>
    </lineage>
</organism>
<evidence type="ECO:0000313" key="2">
    <source>
        <dbReference type="Proteomes" id="UP000000249"/>
    </source>
</evidence>
<dbReference type="PIRSF" id="PIRSF007010">
    <property type="entry name" value="UCP007010"/>
    <property type="match status" value="1"/>
</dbReference>
<dbReference type="KEGG" id="vco:VC0395_A1307"/>
<dbReference type="Proteomes" id="UP000000249">
    <property type="component" value="Chromosome 1"/>
</dbReference>
<reference evidence="1 2" key="1">
    <citation type="submission" date="2007-03" db="EMBL/GenBank/DDBJ databases">
        <authorList>
            <person name="Heidelberg J."/>
        </authorList>
    </citation>
    <scope>NUCLEOTIDE SEQUENCE [LARGE SCALE GENOMIC DNA]</scope>
    <source>
        <strain evidence="2">ATCC 39541 / Classical Ogawa 395 / O395</strain>
    </source>
</reference>
<dbReference type="InterPro" id="IPR016502">
    <property type="entry name" value="T2SSS_2"/>
</dbReference>
<dbReference type="KEGG" id="vcr:VC395_1821"/>
<sequence length="163" mass="17866">MKHKLGRMPILMSPRVFMPTSLLNLSKKYSDMKKIVLSSVIASTLLLVGCSSGSAEKQRNLELLAGNRASLLSTELPLEFGPLNILRATAKGSTVELMMVYNTDANNAKPTEQVLQSAVSSFCANKDIRSNLDVGISYRIQMRNTRGQLMADQLVTKESCKQG</sequence>